<evidence type="ECO:0000313" key="4">
    <source>
        <dbReference type="Proteomes" id="UP000064137"/>
    </source>
</evidence>
<dbReference type="Gene3D" id="1.20.1260.10">
    <property type="match status" value="1"/>
</dbReference>
<feature type="chain" id="PRO_5006849953" evidence="1">
    <location>
        <begin position="23"/>
        <end position="111"/>
    </location>
</feature>
<dbReference type="EMBL" id="CP013987">
    <property type="protein sequence ID" value="ALZ85530.1"/>
    <property type="molecule type" value="Genomic_DNA"/>
</dbReference>
<name>A0A0U4HIA4_9PSED</name>
<accession>A0A0U4HIA4</accession>
<dbReference type="PANTHER" id="PTHR36933">
    <property type="entry name" value="SLL0788 PROTEIN"/>
    <property type="match status" value="1"/>
</dbReference>
<proteinExistence type="predicted"/>
<keyword evidence="1" id="KW-0732">Signal</keyword>
<dbReference type="RefSeq" id="WP_059315674.1">
    <property type="nucleotide sequence ID" value="NZ_CP013987.1"/>
</dbReference>
<dbReference type="Pfam" id="PF03713">
    <property type="entry name" value="DUF305"/>
    <property type="match status" value="1"/>
</dbReference>
<dbReference type="PANTHER" id="PTHR36933:SF1">
    <property type="entry name" value="SLL0788 PROTEIN"/>
    <property type="match status" value="1"/>
</dbReference>
<dbReference type="AlphaFoldDB" id="A0A0U4HIA4"/>
<dbReference type="InterPro" id="IPR012347">
    <property type="entry name" value="Ferritin-like"/>
</dbReference>
<dbReference type="InterPro" id="IPR005183">
    <property type="entry name" value="DUF305_CopM-like"/>
</dbReference>
<dbReference type="OrthoDB" id="8603558at2"/>
<dbReference type="Proteomes" id="UP000064137">
    <property type="component" value="Chromosome"/>
</dbReference>
<organism evidence="3 4">
    <name type="scientific">Pseudomonas oryzihabitans</name>
    <dbReference type="NCBI Taxonomy" id="47885"/>
    <lineage>
        <taxon>Bacteria</taxon>
        <taxon>Pseudomonadati</taxon>
        <taxon>Pseudomonadota</taxon>
        <taxon>Gammaproteobacteria</taxon>
        <taxon>Pseudomonadales</taxon>
        <taxon>Pseudomonadaceae</taxon>
        <taxon>Pseudomonas</taxon>
    </lineage>
</organism>
<evidence type="ECO:0000256" key="1">
    <source>
        <dbReference type="SAM" id="SignalP"/>
    </source>
</evidence>
<evidence type="ECO:0000313" key="3">
    <source>
        <dbReference type="EMBL" id="ALZ85530.1"/>
    </source>
</evidence>
<reference evidence="3 4" key="1">
    <citation type="submission" date="2016-01" db="EMBL/GenBank/DDBJ databases">
        <title>Annotation of Pseudomonas oryzihabitans USDA-ARS-USMARC-56511.</title>
        <authorList>
            <person name="Harhay G.P."/>
            <person name="Harhay D.M."/>
            <person name="Smith T.P.L."/>
            <person name="Bono J.L."/>
            <person name="Heaton M.P."/>
            <person name="Clawson M.L."/>
            <person name="Chitko-Mckown C.G."/>
            <person name="Capik S.F."/>
            <person name="DeDonder K.D."/>
            <person name="Apley M.D."/>
            <person name="Lubbers B.V."/>
            <person name="White B.J."/>
            <person name="Larson R.L."/>
        </authorList>
    </citation>
    <scope>NUCLEOTIDE SEQUENCE [LARGE SCALE GENOMIC DNA]</scope>
    <source>
        <strain evidence="3 4">USDA-ARS-USMARC-56511</strain>
    </source>
</reference>
<feature type="domain" description="DUF305" evidence="2">
    <location>
        <begin position="22"/>
        <end position="105"/>
    </location>
</feature>
<sequence>MRIALPTTLLALTLLASGFASAAQDDHQAHQDMQKSMEAMHQGMEEGLKAKDPDLAFAKGMLAHHEGAVDMARYQLQHGKDPEMRTLAENIIQAQQTEIDQLNRWIKAHGK</sequence>
<protein>
    <submittedName>
        <fullName evidence="3">DUF305 domain-containing protein</fullName>
    </submittedName>
</protein>
<feature type="signal peptide" evidence="1">
    <location>
        <begin position="1"/>
        <end position="22"/>
    </location>
</feature>
<dbReference type="KEGG" id="por:APT59_15495"/>
<evidence type="ECO:0000259" key="2">
    <source>
        <dbReference type="Pfam" id="PF03713"/>
    </source>
</evidence>
<gene>
    <name evidence="3" type="ORF">APT59_15495</name>
</gene>